<dbReference type="PROSITE" id="PS51186">
    <property type="entry name" value="GNAT"/>
    <property type="match status" value="1"/>
</dbReference>
<keyword evidence="1 5" id="KW-0808">Transferase</keyword>
<dbReference type="Gene3D" id="3.40.630.30">
    <property type="match status" value="1"/>
</dbReference>
<dbReference type="OrthoDB" id="9811523at2"/>
<gene>
    <name evidence="5" type="ORF">SAMN05443144_105134</name>
</gene>
<sequence>MDKFPALETDRLRLRKPAAKDLPDIIEYAGNPKIAEMTLNIPYPYREKDAIFFLNKANQGVEDESEYIFAICLQPDDQLVGVTGLKINPRFDRGMLGYWIGEPFWNNGYATEAIEAILTFGFREIRLNKIVATHFPENPASGKVMSKNGMKKEARLTEHVKKQGVYKDVVQYRLTRTEFLERP</sequence>
<evidence type="ECO:0000259" key="4">
    <source>
        <dbReference type="PROSITE" id="PS51186"/>
    </source>
</evidence>
<dbReference type="PANTHER" id="PTHR43792">
    <property type="entry name" value="GNAT FAMILY, PUTATIVE (AFU_ORTHOLOGUE AFUA_3G00765)-RELATED-RELATED"/>
    <property type="match status" value="1"/>
</dbReference>
<dbReference type="InterPro" id="IPR000182">
    <property type="entry name" value="GNAT_dom"/>
</dbReference>
<keyword evidence="2" id="KW-0012">Acyltransferase</keyword>
<evidence type="ECO:0000256" key="3">
    <source>
        <dbReference type="ARBA" id="ARBA00038502"/>
    </source>
</evidence>
<keyword evidence="6" id="KW-1185">Reference proteome</keyword>
<dbReference type="PANTHER" id="PTHR43792:SF8">
    <property type="entry name" value="[RIBOSOMAL PROTEIN US5]-ALANINE N-ACETYLTRANSFERASE"/>
    <property type="match status" value="1"/>
</dbReference>
<dbReference type="InterPro" id="IPR016181">
    <property type="entry name" value="Acyl_CoA_acyltransferase"/>
</dbReference>
<proteinExistence type="inferred from homology"/>
<dbReference type="Pfam" id="PF13302">
    <property type="entry name" value="Acetyltransf_3"/>
    <property type="match status" value="1"/>
</dbReference>
<reference evidence="5 6" key="1">
    <citation type="submission" date="2016-11" db="EMBL/GenBank/DDBJ databases">
        <authorList>
            <person name="Jaros S."/>
            <person name="Januszkiewicz K."/>
            <person name="Wedrychowicz H."/>
        </authorList>
    </citation>
    <scope>NUCLEOTIDE SEQUENCE [LARGE SCALE GENOMIC DNA]</scope>
    <source>
        <strain evidence="5 6">DSM 21986</strain>
    </source>
</reference>
<dbReference type="STRING" id="1194090.SAMN05443144_105134"/>
<evidence type="ECO:0000256" key="1">
    <source>
        <dbReference type="ARBA" id="ARBA00022679"/>
    </source>
</evidence>
<dbReference type="InterPro" id="IPR051531">
    <property type="entry name" value="N-acetyltransferase"/>
</dbReference>
<dbReference type="GO" id="GO:0016747">
    <property type="term" value="F:acyltransferase activity, transferring groups other than amino-acyl groups"/>
    <property type="evidence" value="ECO:0007669"/>
    <property type="project" value="InterPro"/>
</dbReference>
<name>A0A1M4YRF7_9BACT</name>
<evidence type="ECO:0000313" key="5">
    <source>
        <dbReference type="EMBL" id="SHF08268.1"/>
    </source>
</evidence>
<evidence type="ECO:0000256" key="2">
    <source>
        <dbReference type="ARBA" id="ARBA00023315"/>
    </source>
</evidence>
<protein>
    <submittedName>
        <fullName evidence="5">Protein N-acetyltransferase, RimJ/RimL family</fullName>
    </submittedName>
</protein>
<dbReference type="RefSeq" id="WP_073060962.1">
    <property type="nucleotide sequence ID" value="NZ_FQUS01000005.1"/>
</dbReference>
<feature type="domain" description="N-acetyltransferase" evidence="4">
    <location>
        <begin position="12"/>
        <end position="177"/>
    </location>
</feature>
<dbReference type="Proteomes" id="UP000184041">
    <property type="component" value="Unassembled WGS sequence"/>
</dbReference>
<comment type="similarity">
    <text evidence="3">Belongs to the acetyltransferase family. RimJ subfamily.</text>
</comment>
<evidence type="ECO:0000313" key="6">
    <source>
        <dbReference type="Proteomes" id="UP000184041"/>
    </source>
</evidence>
<organism evidence="5 6">
    <name type="scientific">Fodinibius roseus</name>
    <dbReference type="NCBI Taxonomy" id="1194090"/>
    <lineage>
        <taxon>Bacteria</taxon>
        <taxon>Pseudomonadati</taxon>
        <taxon>Balneolota</taxon>
        <taxon>Balneolia</taxon>
        <taxon>Balneolales</taxon>
        <taxon>Balneolaceae</taxon>
        <taxon>Fodinibius</taxon>
    </lineage>
</organism>
<dbReference type="AlphaFoldDB" id="A0A1M4YRF7"/>
<dbReference type="EMBL" id="FQUS01000005">
    <property type="protein sequence ID" value="SHF08268.1"/>
    <property type="molecule type" value="Genomic_DNA"/>
</dbReference>
<dbReference type="SUPFAM" id="SSF55729">
    <property type="entry name" value="Acyl-CoA N-acyltransferases (Nat)"/>
    <property type="match status" value="1"/>
</dbReference>
<accession>A0A1M4YRF7</accession>